<accession>A0A0B6Y4T2</accession>
<gene>
    <name evidence="1" type="primary">ORF10893</name>
</gene>
<name>A0A0B6Y4T2_9EUPU</name>
<feature type="non-terminal residue" evidence="1">
    <location>
        <position position="1"/>
    </location>
</feature>
<dbReference type="AlphaFoldDB" id="A0A0B6Y4T2"/>
<dbReference type="EMBL" id="HACG01003625">
    <property type="protein sequence ID" value="CEK50490.1"/>
    <property type="molecule type" value="Transcribed_RNA"/>
</dbReference>
<proteinExistence type="predicted"/>
<evidence type="ECO:0000313" key="1">
    <source>
        <dbReference type="EMBL" id="CEK50490.1"/>
    </source>
</evidence>
<protein>
    <submittedName>
        <fullName evidence="1">Uncharacterized protein</fullName>
    </submittedName>
</protein>
<sequence>YVGRFDSSVPITVTDVPGHLQHFHGYRVSKGVEVSPEMVALEKSRQNMPTEGTSV</sequence>
<reference evidence="1" key="1">
    <citation type="submission" date="2014-12" db="EMBL/GenBank/DDBJ databases">
        <title>Insight into the proteome of Arion vulgaris.</title>
        <authorList>
            <person name="Aradska J."/>
            <person name="Bulat T."/>
            <person name="Smidak R."/>
            <person name="Sarate P."/>
            <person name="Gangsoo J."/>
            <person name="Sialana F."/>
            <person name="Bilban M."/>
            <person name="Lubec G."/>
        </authorList>
    </citation>
    <scope>NUCLEOTIDE SEQUENCE</scope>
    <source>
        <tissue evidence="1">Skin</tissue>
    </source>
</reference>
<organism evidence="1">
    <name type="scientific">Arion vulgaris</name>
    <dbReference type="NCBI Taxonomy" id="1028688"/>
    <lineage>
        <taxon>Eukaryota</taxon>
        <taxon>Metazoa</taxon>
        <taxon>Spiralia</taxon>
        <taxon>Lophotrochozoa</taxon>
        <taxon>Mollusca</taxon>
        <taxon>Gastropoda</taxon>
        <taxon>Heterobranchia</taxon>
        <taxon>Euthyneura</taxon>
        <taxon>Panpulmonata</taxon>
        <taxon>Eupulmonata</taxon>
        <taxon>Stylommatophora</taxon>
        <taxon>Helicina</taxon>
        <taxon>Arionoidea</taxon>
        <taxon>Arionidae</taxon>
        <taxon>Arion</taxon>
    </lineage>
</organism>